<evidence type="ECO:0000313" key="1">
    <source>
        <dbReference type="EMBL" id="EHH09628.1"/>
    </source>
</evidence>
<evidence type="ECO:0000313" key="2">
    <source>
        <dbReference type="Proteomes" id="UP000002949"/>
    </source>
</evidence>
<sequence length="347" mass="38948">MTLVAGLSVGGLPAFIGDLLVSWRIPSAIDLPTRSEEGVYPGIGEDHAAGLAQKLIIVRPYLMLAWAGERKEVDRMVRDLDSALPLDACDLRNPTVILEILDTCAANTELVALLIMADAIHPIGVRTRGFELGDKRIYLLGSGASDFFEYLQAHPELLPNQERADGLVARAIMLRFAARAMMLQLKIGTGLHDSWGGGFEIAYADRDGFRKVDNLMFRAWMIDEKSIYHNSGRSFFLRYYGQDLHLSWFNPDEKTYIVRSPIGKASEVPEHEEVHPEWTVDVFVMKKNGSFVEFARFQPPHRPPSDKVQLQNGVLVGWVMDQRYVDLCASKALQAADKGAHFEMIRY</sequence>
<organism evidence="1 2">
    <name type="scientific">Mesorhizobium amorphae CCNWGS0123</name>
    <dbReference type="NCBI Taxonomy" id="1082933"/>
    <lineage>
        <taxon>Bacteria</taxon>
        <taxon>Pseudomonadati</taxon>
        <taxon>Pseudomonadota</taxon>
        <taxon>Alphaproteobacteria</taxon>
        <taxon>Hyphomicrobiales</taxon>
        <taxon>Phyllobacteriaceae</taxon>
        <taxon>Mesorhizobium</taxon>
    </lineage>
</organism>
<dbReference type="KEGG" id="mamo:A6B35_16330"/>
<dbReference type="RefSeq" id="WP_006204301.1">
    <property type="nucleotide sequence ID" value="NZ_AGSN01000153.1"/>
</dbReference>
<dbReference type="AlphaFoldDB" id="G6YF57"/>
<dbReference type="eggNOG" id="ENOG502ZY9N">
    <property type="taxonomic scope" value="Bacteria"/>
</dbReference>
<dbReference type="Proteomes" id="UP000002949">
    <property type="component" value="Unassembled WGS sequence"/>
</dbReference>
<proteinExistence type="predicted"/>
<reference evidence="1 2" key="1">
    <citation type="journal article" date="2012" name="J. Bacteriol.">
        <title>Draft Genome Sequence of Plant Growth-Promoting Rhizobium Mesorhizobium amorphae, Isolated from Zinc-Lead Mine Tailings.</title>
        <authorList>
            <person name="Hao X."/>
            <person name="Lin Y."/>
            <person name="Johnstone L."/>
            <person name="Baltrus D.A."/>
            <person name="Miller S.J."/>
            <person name="Wei G."/>
            <person name="Rensing C."/>
        </authorList>
    </citation>
    <scope>NUCLEOTIDE SEQUENCE [LARGE SCALE GENOMIC DNA]</scope>
    <source>
        <strain evidence="1 2">CCNWGS0123</strain>
    </source>
</reference>
<gene>
    <name evidence="1" type="ORF">MEA186_23021</name>
</gene>
<name>G6YF57_9HYPH</name>
<keyword evidence="2" id="KW-1185">Reference proteome</keyword>
<dbReference type="OrthoDB" id="278699at2"/>
<dbReference type="EMBL" id="AGSN01000153">
    <property type="protein sequence ID" value="EHH09628.1"/>
    <property type="molecule type" value="Genomic_DNA"/>
</dbReference>
<accession>G6YF57</accession>
<protein>
    <submittedName>
        <fullName evidence="1">Uncharacterized protein</fullName>
    </submittedName>
</protein>